<evidence type="ECO:0000313" key="3">
    <source>
        <dbReference type="Proteomes" id="UP000265557"/>
    </source>
</evidence>
<protein>
    <submittedName>
        <fullName evidence="2">Uncharacterized protein</fullName>
    </submittedName>
</protein>
<dbReference type="Proteomes" id="UP000265557">
    <property type="component" value="Chromosome"/>
</dbReference>
<organism evidence="2 3">
    <name type="scientific">Methanosarcina thermophila</name>
    <dbReference type="NCBI Taxonomy" id="2210"/>
    <lineage>
        <taxon>Archaea</taxon>
        <taxon>Methanobacteriati</taxon>
        <taxon>Methanobacteriota</taxon>
        <taxon>Stenosarchaea group</taxon>
        <taxon>Methanomicrobia</taxon>
        <taxon>Methanosarcinales</taxon>
        <taxon>Methanosarcinaceae</taxon>
        <taxon>Methanosarcina</taxon>
    </lineage>
</organism>
<reference evidence="2 3" key="1">
    <citation type="submission" date="2016-09" db="EMBL/GenBank/DDBJ databases">
        <title>Complete Genome Sequence of Methanosarcina thermophila MT-1.</title>
        <authorList>
            <person name="Kouzuma A."/>
        </authorList>
    </citation>
    <scope>NUCLEOTIDE SEQUENCE [LARGE SCALE GENOMIC DNA]</scope>
    <source>
        <strain evidence="2 3">MT-1</strain>
    </source>
</reference>
<feature type="coiled-coil region" evidence="1">
    <location>
        <begin position="96"/>
        <end position="123"/>
    </location>
</feature>
<proteinExistence type="predicted"/>
<gene>
    <name evidence="2" type="ORF">MESMT1_1129</name>
</gene>
<sequence length="126" mass="14884">MLSESTKQDIMSRLTRLEQKINDLDRSSDALIDELESLQAVARELNMTDFVDKFDEYLEEVGQIKEDLSCKLSDEIEDEQMRELVESRMKTIPAEIETLRNEYNDARSKLAEIREELRRIRVNKQD</sequence>
<dbReference type="AlphaFoldDB" id="A0A3G9CVQ4"/>
<dbReference type="RefSeq" id="WP_231588089.1">
    <property type="nucleotide sequence ID" value="NZ_FPAO01000003.1"/>
</dbReference>
<accession>A0A3G9CVQ4</accession>
<dbReference type="GeneID" id="41602342"/>
<name>A0A3G9CVQ4_METTE</name>
<evidence type="ECO:0000313" key="2">
    <source>
        <dbReference type="EMBL" id="BAW29059.1"/>
    </source>
</evidence>
<dbReference type="EMBL" id="AP017646">
    <property type="protein sequence ID" value="BAW29059.1"/>
    <property type="molecule type" value="Genomic_DNA"/>
</dbReference>
<keyword evidence="1" id="KW-0175">Coiled coil</keyword>
<feature type="coiled-coil region" evidence="1">
    <location>
        <begin position="7"/>
        <end position="48"/>
    </location>
</feature>
<evidence type="ECO:0000256" key="1">
    <source>
        <dbReference type="SAM" id="Coils"/>
    </source>
</evidence>